<proteinExistence type="predicted"/>
<dbReference type="NCBIfam" id="NF047509">
    <property type="entry name" value="Rv3131_FMN_oxido"/>
    <property type="match status" value="1"/>
</dbReference>
<dbReference type="Gene3D" id="3.40.109.10">
    <property type="entry name" value="NADH Oxidase"/>
    <property type="match status" value="1"/>
</dbReference>
<dbReference type="Proteomes" id="UP001165269">
    <property type="component" value="Unassembled WGS sequence"/>
</dbReference>
<dbReference type="PANTHER" id="PTHR23026:SF123">
    <property type="entry name" value="NAD(P)H NITROREDUCTASE RV3131-RELATED"/>
    <property type="match status" value="1"/>
</dbReference>
<dbReference type="InterPro" id="IPR000415">
    <property type="entry name" value="Nitroreductase-like"/>
</dbReference>
<sequence>MSVTHEKPGRAALHLARAASLAPSAHNTQPWLFVEEGHDHGFEVHLDGARRMLLTDPDGREAVIACGAALFNARLAVRHLGFRPVVDLLPQPGDSGHLARVGFAAHTPCTPEETLLADAMVHRHTHRGRFGAEPVAQSLLDELHEQARVEGATFQVVDDPDQLELLADLVRTAEEAHRADFGHTVELARRVGPYGVPVEACRFHPDTTALAGRDYLGLARRYVVPSRSRGGGTGTVAVLSTPYDRRTDWLRAGQALQRMLLYAAAHGVMAAFHTQPLELPEPRARLRTGLTAGRHPQLVLRLGHVPQPRTWYVPRRPPTQVLVHADARARW</sequence>
<evidence type="ECO:0008006" key="3">
    <source>
        <dbReference type="Google" id="ProtNLM"/>
    </source>
</evidence>
<comment type="caution">
    <text evidence="1">The sequence shown here is derived from an EMBL/GenBank/DDBJ whole genome shotgun (WGS) entry which is preliminary data.</text>
</comment>
<reference evidence="1" key="1">
    <citation type="submission" date="2022-03" db="EMBL/GenBank/DDBJ databases">
        <title>Streptomyces 7R015 and 7R016 isolated from Barleria lupulina in Thailand.</title>
        <authorList>
            <person name="Kanchanasin P."/>
            <person name="Phongsopitanun W."/>
            <person name="Tanasupawat S."/>
        </authorList>
    </citation>
    <scope>NUCLEOTIDE SEQUENCE</scope>
    <source>
        <strain evidence="1">7R015</strain>
    </source>
</reference>
<dbReference type="PANTHER" id="PTHR23026">
    <property type="entry name" value="NADPH NITROREDUCTASE"/>
    <property type="match status" value="1"/>
</dbReference>
<protein>
    <recommendedName>
        <fullName evidence="3">Nitroreductase</fullName>
    </recommendedName>
</protein>
<dbReference type="EMBL" id="JALDAY010000018">
    <property type="protein sequence ID" value="MCI3278243.1"/>
    <property type="molecule type" value="Genomic_DNA"/>
</dbReference>
<dbReference type="RefSeq" id="WP_242776687.1">
    <property type="nucleotide sequence ID" value="NZ_JALDAY010000018.1"/>
</dbReference>
<evidence type="ECO:0000313" key="2">
    <source>
        <dbReference type="Proteomes" id="UP001165269"/>
    </source>
</evidence>
<dbReference type="InterPro" id="IPR050627">
    <property type="entry name" value="Nitroreductase/BluB"/>
</dbReference>
<organism evidence="1 2">
    <name type="scientific">Streptomyces cylindrosporus</name>
    <dbReference type="NCBI Taxonomy" id="2927583"/>
    <lineage>
        <taxon>Bacteria</taxon>
        <taxon>Bacillati</taxon>
        <taxon>Actinomycetota</taxon>
        <taxon>Actinomycetes</taxon>
        <taxon>Kitasatosporales</taxon>
        <taxon>Streptomycetaceae</taxon>
        <taxon>Streptomyces</taxon>
    </lineage>
</organism>
<evidence type="ECO:0000313" key="1">
    <source>
        <dbReference type="EMBL" id="MCI3278243.1"/>
    </source>
</evidence>
<name>A0ABS9YLU6_9ACTN</name>
<accession>A0ABS9YLU6</accession>
<gene>
    <name evidence="1" type="ORF">MQP27_44965</name>
</gene>
<keyword evidence="2" id="KW-1185">Reference proteome</keyword>
<dbReference type="SUPFAM" id="SSF55469">
    <property type="entry name" value="FMN-dependent nitroreductase-like"/>
    <property type="match status" value="2"/>
</dbReference>